<feature type="compositionally biased region" description="Basic and acidic residues" evidence="1">
    <location>
        <begin position="188"/>
        <end position="204"/>
    </location>
</feature>
<dbReference type="PANTHER" id="PTHR33480">
    <property type="entry name" value="SET DOMAIN-CONTAINING PROTEIN-RELATED"/>
    <property type="match status" value="1"/>
</dbReference>
<dbReference type="Proteomes" id="UP001178508">
    <property type="component" value="Chromosome 6"/>
</dbReference>
<evidence type="ECO:0000313" key="3">
    <source>
        <dbReference type="Proteomes" id="UP001178508"/>
    </source>
</evidence>
<dbReference type="PANTHER" id="PTHR33480:SF5">
    <property type="entry name" value="SI:DKEY-51D8.9"/>
    <property type="match status" value="1"/>
</dbReference>
<evidence type="ECO:0000313" key="2">
    <source>
        <dbReference type="EMBL" id="CAJ1058477.1"/>
    </source>
</evidence>
<keyword evidence="3" id="KW-1185">Reference proteome</keyword>
<reference evidence="2" key="1">
    <citation type="submission" date="2023-08" db="EMBL/GenBank/DDBJ databases">
        <authorList>
            <person name="Alioto T."/>
            <person name="Alioto T."/>
            <person name="Gomez Garrido J."/>
        </authorList>
    </citation>
    <scope>NUCLEOTIDE SEQUENCE</scope>
</reference>
<sequence length="240" mass="27320">MKCSQRNHPITKATTVAQQGMTPWKTQESELGATEAWIGHCLMTSDDVRESKAKKFKELLERSWSDYVSANAHSTIEQRKWNNEDSVPLTKDIVTLQNYLRTIEDQAKAELMERDPTPTQPRAQCQFKTEGPQLPKGHVVKHKERCQLRDVMSPSLKLPLQSLSGEQEKSRSAASLILKKRQKCAAKRRADDGVKRDIGGLEKNHPRRNQSLQLNYSMKMSVRMNVAEVAMLPRSIQSPN</sequence>
<name>A0AAV1FAV0_XYRNO</name>
<feature type="region of interest" description="Disordered" evidence="1">
    <location>
        <begin position="180"/>
        <end position="209"/>
    </location>
</feature>
<gene>
    <name evidence="2" type="ORF">XNOV1_A036886</name>
</gene>
<accession>A0AAV1FAV0</accession>
<organism evidence="2 3">
    <name type="scientific">Xyrichtys novacula</name>
    <name type="common">Pearly razorfish</name>
    <name type="synonym">Hemipteronotus novacula</name>
    <dbReference type="NCBI Taxonomy" id="13765"/>
    <lineage>
        <taxon>Eukaryota</taxon>
        <taxon>Metazoa</taxon>
        <taxon>Chordata</taxon>
        <taxon>Craniata</taxon>
        <taxon>Vertebrata</taxon>
        <taxon>Euteleostomi</taxon>
        <taxon>Actinopterygii</taxon>
        <taxon>Neopterygii</taxon>
        <taxon>Teleostei</taxon>
        <taxon>Neoteleostei</taxon>
        <taxon>Acanthomorphata</taxon>
        <taxon>Eupercaria</taxon>
        <taxon>Labriformes</taxon>
        <taxon>Labridae</taxon>
        <taxon>Xyrichtys</taxon>
    </lineage>
</organism>
<proteinExistence type="predicted"/>
<protein>
    <submittedName>
        <fullName evidence="2">Uncharacterized protein</fullName>
    </submittedName>
</protein>
<dbReference type="EMBL" id="OY660869">
    <property type="protein sequence ID" value="CAJ1058477.1"/>
    <property type="molecule type" value="Genomic_DNA"/>
</dbReference>
<evidence type="ECO:0000256" key="1">
    <source>
        <dbReference type="SAM" id="MobiDB-lite"/>
    </source>
</evidence>
<dbReference type="AlphaFoldDB" id="A0AAV1FAV0"/>